<dbReference type="FunFam" id="3.30.70.270:FF:000026">
    <property type="entry name" value="Transposon Ty3-G Gag-Pol polyprotein"/>
    <property type="match status" value="1"/>
</dbReference>
<dbReference type="Pfam" id="PF17921">
    <property type="entry name" value="Integrase_H2C2"/>
    <property type="match status" value="1"/>
</dbReference>
<dbReference type="AlphaFoldDB" id="A0A803JCG3"/>
<dbReference type="Ensembl" id="ENSXETT00000106966">
    <property type="protein sequence ID" value="ENSXETP00000105565"/>
    <property type="gene ID" value="ENSXETG00000042410"/>
</dbReference>
<dbReference type="GeneTree" id="ENSGT01140000282569"/>
<dbReference type="Pfam" id="PF17919">
    <property type="entry name" value="RT_RNaseH_2"/>
    <property type="match status" value="1"/>
</dbReference>
<dbReference type="SUPFAM" id="SSF56672">
    <property type="entry name" value="DNA/RNA polymerases"/>
    <property type="match status" value="1"/>
</dbReference>
<dbReference type="InterPro" id="IPR041588">
    <property type="entry name" value="Integrase_H2C2"/>
</dbReference>
<dbReference type="PANTHER" id="PTHR37984">
    <property type="entry name" value="PROTEIN CBG26694"/>
    <property type="match status" value="1"/>
</dbReference>
<evidence type="ECO:0000313" key="4">
    <source>
        <dbReference type="Ensembl" id="ENSXETP00000105565"/>
    </source>
</evidence>
<dbReference type="InterPro" id="IPR041577">
    <property type="entry name" value="RT_RNaseH_2"/>
</dbReference>
<reference evidence="4" key="1">
    <citation type="journal article" date="2010" name="Science">
        <title>The genome of the Western clawed frog Xenopus tropicalis.</title>
        <authorList>
            <person name="Hellsten U."/>
            <person name="Harland R.M."/>
            <person name="Gilchrist M.J."/>
            <person name="Hendrix D."/>
            <person name="Jurka J."/>
            <person name="Kapitonov V."/>
            <person name="Ovcharenko I."/>
            <person name="Putnam N.H."/>
            <person name="Shu S."/>
            <person name="Taher L."/>
            <person name="Blitz I.L."/>
            <person name="Blumberg B."/>
            <person name="Dichmann D.S."/>
            <person name="Dubchak I."/>
            <person name="Amaya E."/>
            <person name="Detter J.C."/>
            <person name="Fletcher R."/>
            <person name="Gerhard D.S."/>
            <person name="Goodstein D."/>
            <person name="Graves T."/>
            <person name="Grigoriev I.V."/>
            <person name="Grimwood J."/>
            <person name="Kawashima T."/>
            <person name="Lindquist E."/>
            <person name="Lucas S.M."/>
            <person name="Mead P.E."/>
            <person name="Mitros T."/>
            <person name="Ogino H."/>
            <person name="Ohta Y."/>
            <person name="Poliakov A.V."/>
            <person name="Pollet N."/>
            <person name="Robert J."/>
            <person name="Salamov A."/>
            <person name="Sater A.K."/>
            <person name="Schmutz J."/>
            <person name="Terry A."/>
            <person name="Vize P.D."/>
            <person name="Warren W.C."/>
            <person name="Wells D."/>
            <person name="Wills A."/>
            <person name="Wilson R.K."/>
            <person name="Zimmerman L.B."/>
            <person name="Zorn A.M."/>
            <person name="Grainger R."/>
            <person name="Grammer T."/>
            <person name="Khokha M.K."/>
            <person name="Richardson P.M."/>
            <person name="Rokhsar D.S."/>
        </authorList>
    </citation>
    <scope>NUCLEOTIDE SEQUENCE [LARGE SCALE GENOMIC DNA]</scope>
    <source>
        <strain evidence="4">Nigerian</strain>
    </source>
</reference>
<accession>A0A803JCG3</accession>
<dbReference type="Gene3D" id="1.10.340.70">
    <property type="match status" value="1"/>
</dbReference>
<dbReference type="Gene3D" id="3.30.70.270">
    <property type="match status" value="1"/>
</dbReference>
<evidence type="ECO:0000259" key="3">
    <source>
        <dbReference type="Pfam" id="PF17921"/>
    </source>
</evidence>
<dbReference type="PANTHER" id="PTHR37984:SF8">
    <property type="entry name" value="CCHC-TYPE DOMAIN-CONTAINING PROTEIN"/>
    <property type="match status" value="1"/>
</dbReference>
<dbReference type="InterPro" id="IPR043502">
    <property type="entry name" value="DNA/RNA_pol_sf"/>
</dbReference>
<name>A0A803JCG3_XENTR</name>
<protein>
    <recommendedName>
        <fullName evidence="1">Gypsy retrotransposon integrase-like protein 1</fullName>
    </recommendedName>
</protein>
<sequence>WMSTQRISFRVPYMGHLLTAEGLRPDPDKVKAILEMPNPENVQAVQRMLGFVNYLSKFLPHLSDVCEPLRRLTDKDSVWVWQSSHDKSMEQIKKLVTAQPVLRYYDVNEEVTVQCDASEKGLGATLMQQGQPVAFASRTLSPTEQRYAQIEKECLAIVFGCQKFDQYLVIIPKTLCPEMIARIHSSHLGIDACLRKAKDVLFWPHMGPEIIEAIKDCDTCNE</sequence>
<reference evidence="4" key="2">
    <citation type="submission" date="2021-03" db="UniProtKB">
        <authorList>
            <consortium name="Ensembl"/>
        </authorList>
    </citation>
    <scope>IDENTIFICATION</scope>
</reference>
<feature type="domain" description="Reverse transcriptase/retrotransposon-derived protein RNase H-like" evidence="2">
    <location>
        <begin position="81"/>
        <end position="169"/>
    </location>
</feature>
<dbReference type="InParanoid" id="A0A803JCG3"/>
<dbReference type="InterPro" id="IPR050951">
    <property type="entry name" value="Retrovirus_Pol_polyprotein"/>
</dbReference>
<dbReference type="InterPro" id="IPR043128">
    <property type="entry name" value="Rev_trsase/Diguanyl_cyclase"/>
</dbReference>
<evidence type="ECO:0000259" key="2">
    <source>
        <dbReference type="Pfam" id="PF17919"/>
    </source>
</evidence>
<proteinExistence type="predicted"/>
<dbReference type="FunFam" id="3.10.20.370:FF:000001">
    <property type="entry name" value="Retrovirus-related Pol polyprotein from transposon 17.6-like protein"/>
    <property type="match status" value="1"/>
</dbReference>
<evidence type="ECO:0000256" key="1">
    <source>
        <dbReference type="ARBA" id="ARBA00039658"/>
    </source>
</evidence>
<organism evidence="4">
    <name type="scientific">Xenopus tropicalis</name>
    <name type="common">Western clawed frog</name>
    <name type="synonym">Silurana tropicalis</name>
    <dbReference type="NCBI Taxonomy" id="8364"/>
    <lineage>
        <taxon>Eukaryota</taxon>
        <taxon>Metazoa</taxon>
        <taxon>Chordata</taxon>
        <taxon>Craniata</taxon>
        <taxon>Vertebrata</taxon>
        <taxon>Euteleostomi</taxon>
        <taxon>Amphibia</taxon>
        <taxon>Batrachia</taxon>
        <taxon>Anura</taxon>
        <taxon>Pipoidea</taxon>
        <taxon>Pipidae</taxon>
        <taxon>Xenopodinae</taxon>
        <taxon>Xenopus</taxon>
        <taxon>Silurana</taxon>
    </lineage>
</organism>
<feature type="domain" description="Integrase zinc-binding" evidence="3">
    <location>
        <begin position="171"/>
        <end position="221"/>
    </location>
</feature>